<evidence type="ECO:0000313" key="3">
    <source>
        <dbReference type="EMBL" id="QCS44637.1"/>
    </source>
</evidence>
<geneLocation type="plasmid" evidence="4">
    <name>pnve500</name>
</geneLocation>
<dbReference type="AlphaFoldDB" id="A0A4P8WM30"/>
<feature type="region of interest" description="Disordered" evidence="1">
    <location>
        <begin position="1"/>
        <end position="24"/>
    </location>
</feature>
<dbReference type="KEGG" id="nvr:FEJ81_20215"/>
<keyword evidence="2" id="KW-0812">Transmembrane</keyword>
<protein>
    <submittedName>
        <fullName evidence="3">Uncharacterized protein</fullName>
    </submittedName>
</protein>
<evidence type="ECO:0000256" key="1">
    <source>
        <dbReference type="SAM" id="MobiDB-lite"/>
    </source>
</evidence>
<dbReference type="Proteomes" id="UP000302218">
    <property type="component" value="Plasmid pNVE500"/>
</dbReference>
<organism evidence="3 4">
    <name type="scientific">Natrinema versiforme</name>
    <dbReference type="NCBI Taxonomy" id="88724"/>
    <lineage>
        <taxon>Archaea</taxon>
        <taxon>Methanobacteriati</taxon>
        <taxon>Methanobacteriota</taxon>
        <taxon>Stenosarchaea group</taxon>
        <taxon>Halobacteria</taxon>
        <taxon>Halobacteriales</taxon>
        <taxon>Natrialbaceae</taxon>
        <taxon>Natrinema</taxon>
    </lineage>
</organism>
<sequence>MTDTNTTVPTVQAENRPQTNSETADPINLLIQEFGQEAGKQVGSALAEEIHKDPEVRRAAATGAGVGLGVIIGLGLLAAATQ</sequence>
<accession>A0A4P8WM30</accession>
<keyword evidence="2" id="KW-1133">Transmembrane helix</keyword>
<feature type="transmembrane region" description="Helical" evidence="2">
    <location>
        <begin position="59"/>
        <end position="80"/>
    </location>
</feature>
<reference evidence="4" key="1">
    <citation type="submission" date="2019-05" db="EMBL/GenBank/DDBJ databases">
        <title>Genome sequence and methylation pattern of the halophilic Archaeon Natrinema versiforme BOL5-4.</title>
        <authorList>
            <person name="DasSarma P."/>
            <person name="Anton B.P."/>
            <person name="DasSarma S.L."/>
            <person name="Martinez F.L."/>
            <person name="Guzman D."/>
            <person name="Roberts R.J."/>
            <person name="DasSarma S."/>
        </authorList>
    </citation>
    <scope>NUCLEOTIDE SEQUENCE [LARGE SCALE GENOMIC DNA]</scope>
    <source>
        <strain evidence="4">BOL5-4</strain>
        <plasmid evidence="4">pnve500</plasmid>
    </source>
</reference>
<keyword evidence="2" id="KW-0472">Membrane</keyword>
<evidence type="ECO:0000256" key="2">
    <source>
        <dbReference type="SAM" id="Phobius"/>
    </source>
</evidence>
<evidence type="ECO:0000313" key="4">
    <source>
        <dbReference type="Proteomes" id="UP000302218"/>
    </source>
</evidence>
<dbReference type="EMBL" id="CP040331">
    <property type="protein sequence ID" value="QCS44637.1"/>
    <property type="molecule type" value="Genomic_DNA"/>
</dbReference>
<gene>
    <name evidence="3" type="ORF">FEJ81_20215</name>
</gene>
<keyword evidence="3" id="KW-0614">Plasmid</keyword>
<proteinExistence type="predicted"/>
<feature type="compositionally biased region" description="Polar residues" evidence="1">
    <location>
        <begin position="1"/>
        <end position="23"/>
    </location>
</feature>
<dbReference type="OrthoDB" id="350883at2157"/>
<name>A0A4P8WM30_9EURY</name>
<dbReference type="GeneID" id="40267651"/>
<dbReference type="RefSeq" id="WP_138247042.1">
    <property type="nucleotide sequence ID" value="NZ_CP040331.1"/>
</dbReference>